<dbReference type="AlphaFoldDB" id="A0A0D5LRI4"/>
<feature type="domain" description="ABM" evidence="1">
    <location>
        <begin position="2"/>
        <end position="90"/>
    </location>
</feature>
<proteinExistence type="predicted"/>
<accession>A0A0D5LRI4</accession>
<evidence type="ECO:0000313" key="2">
    <source>
        <dbReference type="EMBL" id="AJY46545.1"/>
    </source>
</evidence>
<dbReference type="PATRIC" id="fig|1486262.3.peg.2909"/>
<dbReference type="PROSITE" id="PS51725">
    <property type="entry name" value="ABM"/>
    <property type="match status" value="1"/>
</dbReference>
<dbReference type="KEGG" id="mey:TM49_14070"/>
<name>A0A0D5LRI4_MAREN</name>
<protein>
    <submittedName>
        <fullName evidence="2">Antibiotic biosynthesis monooxygenase</fullName>
    </submittedName>
</protein>
<dbReference type="InterPro" id="IPR011008">
    <property type="entry name" value="Dimeric_a/b-barrel"/>
</dbReference>
<dbReference type="HOGENOM" id="CLU_131496_13_2_5"/>
<dbReference type="GO" id="GO:0004497">
    <property type="term" value="F:monooxygenase activity"/>
    <property type="evidence" value="ECO:0007669"/>
    <property type="project" value="UniProtKB-KW"/>
</dbReference>
<evidence type="ECO:0000313" key="3">
    <source>
        <dbReference type="Proteomes" id="UP000032611"/>
    </source>
</evidence>
<keyword evidence="2" id="KW-0503">Monooxygenase</keyword>
<dbReference type="OrthoDB" id="287932at2"/>
<dbReference type="SUPFAM" id="SSF54909">
    <property type="entry name" value="Dimeric alpha+beta barrel"/>
    <property type="match status" value="1"/>
</dbReference>
<dbReference type="EMBL" id="CP010803">
    <property type="protein sequence ID" value="AJY46545.1"/>
    <property type="molecule type" value="Genomic_DNA"/>
</dbReference>
<reference evidence="2 3" key="1">
    <citation type="journal article" date="2015" name="Genome Announc.">
        <title>Complete genome sequence of Martelella endophytica YC6887, which has antifungal activity associated with a halophyte.</title>
        <authorList>
            <person name="Khan A."/>
            <person name="Khan H."/>
            <person name="Chung E.J."/>
            <person name="Hossain M.T."/>
            <person name="Chung Y.R."/>
        </authorList>
    </citation>
    <scope>NUCLEOTIDE SEQUENCE [LARGE SCALE GENOMIC DNA]</scope>
    <source>
        <strain evidence="2">YC6887</strain>
    </source>
</reference>
<keyword evidence="3" id="KW-1185">Reference proteome</keyword>
<dbReference type="Gene3D" id="3.30.70.100">
    <property type="match status" value="1"/>
</dbReference>
<dbReference type="InterPro" id="IPR007138">
    <property type="entry name" value="ABM_dom"/>
</dbReference>
<dbReference type="Proteomes" id="UP000032611">
    <property type="component" value="Chromosome"/>
</dbReference>
<sequence>MLIVTGIMNVAPSDLEAFLADLHSLALATRQRPGNIAYDAAVEDAPAGRLLIAERWADQAALTAHLKADDTKAFGQRWQGRMWGDIRKYDASNERALTDN</sequence>
<dbReference type="Pfam" id="PF03992">
    <property type="entry name" value="ABM"/>
    <property type="match status" value="1"/>
</dbReference>
<organism evidence="2 3">
    <name type="scientific">Martelella endophytica</name>
    <dbReference type="NCBI Taxonomy" id="1486262"/>
    <lineage>
        <taxon>Bacteria</taxon>
        <taxon>Pseudomonadati</taxon>
        <taxon>Pseudomonadota</taxon>
        <taxon>Alphaproteobacteria</taxon>
        <taxon>Hyphomicrobiales</taxon>
        <taxon>Aurantimonadaceae</taxon>
        <taxon>Martelella</taxon>
    </lineage>
</organism>
<keyword evidence="2" id="KW-0560">Oxidoreductase</keyword>
<evidence type="ECO:0000259" key="1">
    <source>
        <dbReference type="PROSITE" id="PS51725"/>
    </source>
</evidence>
<dbReference type="RefSeq" id="WP_045682160.1">
    <property type="nucleotide sequence ID" value="NZ_CP010803.1"/>
</dbReference>
<gene>
    <name evidence="2" type="ORF">TM49_14070</name>
</gene>
<dbReference type="STRING" id="1486262.TM49_14070"/>